<dbReference type="InterPro" id="IPR020904">
    <property type="entry name" value="Sc_DH/Rdtase_CS"/>
</dbReference>
<dbReference type="GO" id="GO:0016491">
    <property type="term" value="F:oxidoreductase activity"/>
    <property type="evidence" value="ECO:0007669"/>
    <property type="project" value="UniProtKB-KW"/>
</dbReference>
<comment type="caution">
    <text evidence="5">The sequence shown here is derived from an EMBL/GenBank/DDBJ whole genome shotgun (WGS) entry which is preliminary data.</text>
</comment>
<dbReference type="PRINTS" id="PR00081">
    <property type="entry name" value="GDHRDH"/>
</dbReference>
<evidence type="ECO:0000259" key="4">
    <source>
        <dbReference type="SMART" id="SM00822"/>
    </source>
</evidence>
<dbReference type="InterPro" id="IPR057326">
    <property type="entry name" value="KR_dom"/>
</dbReference>
<comment type="similarity">
    <text evidence="1">Belongs to the short-chain dehydrogenases/reductases (SDR) family.</text>
</comment>
<dbReference type="RefSeq" id="XP_031025516.1">
    <property type="nucleotide sequence ID" value="XM_031168587.1"/>
</dbReference>
<dbReference type="GeneID" id="42003884"/>
<dbReference type="SUPFAM" id="SSF51735">
    <property type="entry name" value="NAD(P)-binding Rossmann-fold domains"/>
    <property type="match status" value="1"/>
</dbReference>
<evidence type="ECO:0000313" key="5">
    <source>
        <dbReference type="EMBL" id="TPX34878.1"/>
    </source>
</evidence>
<organism evidence="5 6">
    <name type="scientific">Synchytrium microbalum</name>
    <dbReference type="NCBI Taxonomy" id="1806994"/>
    <lineage>
        <taxon>Eukaryota</taxon>
        <taxon>Fungi</taxon>
        <taxon>Fungi incertae sedis</taxon>
        <taxon>Chytridiomycota</taxon>
        <taxon>Chytridiomycota incertae sedis</taxon>
        <taxon>Chytridiomycetes</taxon>
        <taxon>Synchytriales</taxon>
        <taxon>Synchytriaceae</taxon>
        <taxon>Synchytrium</taxon>
    </lineage>
</organism>
<dbReference type="PANTHER" id="PTHR43391:SF14">
    <property type="entry name" value="DEHYDROGENASE_REDUCTASE SDR FAMILY PROTEIN 7-LIKE"/>
    <property type="match status" value="1"/>
</dbReference>
<dbReference type="PANTHER" id="PTHR43391">
    <property type="entry name" value="RETINOL DEHYDROGENASE-RELATED"/>
    <property type="match status" value="1"/>
</dbReference>
<dbReference type="Gene3D" id="3.40.50.720">
    <property type="entry name" value="NAD(P)-binding Rossmann-like Domain"/>
    <property type="match status" value="1"/>
</dbReference>
<evidence type="ECO:0000256" key="3">
    <source>
        <dbReference type="ARBA" id="ARBA00023002"/>
    </source>
</evidence>
<evidence type="ECO:0000313" key="6">
    <source>
        <dbReference type="Proteomes" id="UP000319731"/>
    </source>
</evidence>
<dbReference type="SMART" id="SM00822">
    <property type="entry name" value="PKS_KR"/>
    <property type="match status" value="1"/>
</dbReference>
<keyword evidence="6" id="KW-1185">Reference proteome</keyword>
<protein>
    <recommendedName>
        <fullName evidence="4">Ketoreductase domain-containing protein</fullName>
    </recommendedName>
</protein>
<evidence type="ECO:0000256" key="2">
    <source>
        <dbReference type="ARBA" id="ARBA00022857"/>
    </source>
</evidence>
<dbReference type="PROSITE" id="PS00061">
    <property type="entry name" value="ADH_SHORT"/>
    <property type="match status" value="1"/>
</dbReference>
<dbReference type="Proteomes" id="UP000319731">
    <property type="component" value="Unassembled WGS sequence"/>
</dbReference>
<dbReference type="GO" id="GO:0005829">
    <property type="term" value="C:cytosol"/>
    <property type="evidence" value="ECO:0007669"/>
    <property type="project" value="TreeGrafter"/>
</dbReference>
<keyword evidence="2" id="KW-0521">NADP</keyword>
<reference evidence="5 6" key="1">
    <citation type="journal article" date="2019" name="Sci. Rep.">
        <title>Comparative genomics of chytrid fungi reveal insights into the obligate biotrophic and pathogenic lifestyle of Synchytrium endobioticum.</title>
        <authorList>
            <person name="van de Vossenberg B.T.L.H."/>
            <person name="Warris S."/>
            <person name="Nguyen H.D.T."/>
            <person name="van Gent-Pelzer M.P.E."/>
            <person name="Joly D.L."/>
            <person name="van de Geest H.C."/>
            <person name="Bonants P.J.M."/>
            <person name="Smith D.S."/>
            <person name="Levesque C.A."/>
            <person name="van der Lee T.A.J."/>
        </authorList>
    </citation>
    <scope>NUCLEOTIDE SEQUENCE [LARGE SCALE GENOMIC DNA]</scope>
    <source>
        <strain evidence="5 6">JEL517</strain>
    </source>
</reference>
<accession>A0A507C6A3</accession>
<proteinExistence type="inferred from homology"/>
<keyword evidence="3" id="KW-0560">Oxidoreductase</keyword>
<evidence type="ECO:0000256" key="1">
    <source>
        <dbReference type="ARBA" id="ARBA00006484"/>
    </source>
</evidence>
<dbReference type="STRING" id="1806994.A0A507C6A3"/>
<dbReference type="OrthoDB" id="1933717at2759"/>
<dbReference type="InterPro" id="IPR002347">
    <property type="entry name" value="SDR_fam"/>
</dbReference>
<gene>
    <name evidence="5" type="ORF">SmJEL517_g02659</name>
</gene>
<name>A0A507C6A3_9FUNG</name>
<dbReference type="Pfam" id="PF00106">
    <property type="entry name" value="adh_short"/>
    <property type="match status" value="1"/>
</dbReference>
<dbReference type="EMBL" id="QEAO01000011">
    <property type="protein sequence ID" value="TPX34878.1"/>
    <property type="molecule type" value="Genomic_DNA"/>
</dbReference>
<sequence>MSIYSGIAATVVALIFYRLLQSKPIEYDQTVVIIGASDGIGREIAKLYAERRSKLLLVSRSLSKLTEVQKECLALGCISADVLPLDVTVESNCKLVRDKLTSCDVLVLCVGVLGIRVFGDLSPNEACEVAEKMVKTNVLSPVYMTSYLLDLLKQSKGRIVVVSSTAGELPAPSRALYASSKFALSGFFKSLRIETQSSGVSVTIALPGTVATSFRENALDLAYGTSSSSMTTKIEPSKVTPKSAAKLIVGAADSRSREVVFPYFYKLVMLLSAVAPWLTDLLAKLKYGVK</sequence>
<feature type="domain" description="Ketoreductase" evidence="4">
    <location>
        <begin position="29"/>
        <end position="213"/>
    </location>
</feature>
<dbReference type="InterPro" id="IPR036291">
    <property type="entry name" value="NAD(P)-bd_dom_sf"/>
</dbReference>
<dbReference type="AlphaFoldDB" id="A0A507C6A3"/>